<dbReference type="InterPro" id="IPR034660">
    <property type="entry name" value="DinB/YfiT-like"/>
</dbReference>
<dbReference type="RefSeq" id="WP_068681409.1">
    <property type="nucleotide sequence ID" value="NZ_LYPA01000044.1"/>
</dbReference>
<protein>
    <submittedName>
        <fullName evidence="2">Squalene--hopene cyclase</fullName>
    </submittedName>
</protein>
<name>A0A1A5YM90_9BACL</name>
<sequence>MIGAPSSEEYGAFYEKYVRLIPEVSIVELLEQQGKDVQALLAGLTEEQGNFRYEPGKWSLKEVMGHLNDNERIMINRLLRIARGDKLPQPGYDQDVLMQNNPFDSYTVAEIAEEHAAIRHSSLLLLKKLSPDAWLQTGVMSDYPASARAIAYIVAGHELHHLNIIKERYLAK</sequence>
<dbReference type="Gene3D" id="1.20.120.450">
    <property type="entry name" value="dinb family like domain"/>
    <property type="match status" value="1"/>
</dbReference>
<evidence type="ECO:0000313" key="3">
    <source>
        <dbReference type="Proteomes" id="UP000092024"/>
    </source>
</evidence>
<dbReference type="SUPFAM" id="SSF109854">
    <property type="entry name" value="DinB/YfiT-like putative metalloenzymes"/>
    <property type="match status" value="1"/>
</dbReference>
<proteinExistence type="predicted"/>
<reference evidence="2 3" key="1">
    <citation type="submission" date="2016-05" db="EMBL/GenBank/DDBJ databases">
        <title>Paenibacillus oryzae. sp. nov., isolated from the rice root.</title>
        <authorList>
            <person name="Zhang J."/>
            <person name="Zhang X."/>
        </authorList>
    </citation>
    <scope>NUCLEOTIDE SEQUENCE [LARGE SCALE GENOMIC DNA]</scope>
    <source>
        <strain evidence="2 3">1DrF-4</strain>
    </source>
</reference>
<comment type="caution">
    <text evidence="2">The sequence shown here is derived from an EMBL/GenBank/DDBJ whole genome shotgun (WGS) entry which is preliminary data.</text>
</comment>
<evidence type="ECO:0000313" key="2">
    <source>
        <dbReference type="EMBL" id="OBR66744.1"/>
    </source>
</evidence>
<dbReference type="AlphaFoldDB" id="A0A1A5YM90"/>
<dbReference type="Pfam" id="PF12867">
    <property type="entry name" value="DinB_2"/>
    <property type="match status" value="1"/>
</dbReference>
<dbReference type="OrthoDB" id="9793216at2"/>
<dbReference type="EMBL" id="LYPA01000044">
    <property type="protein sequence ID" value="OBR66744.1"/>
    <property type="molecule type" value="Genomic_DNA"/>
</dbReference>
<gene>
    <name evidence="2" type="ORF">A7K91_00230</name>
</gene>
<dbReference type="Proteomes" id="UP000092024">
    <property type="component" value="Unassembled WGS sequence"/>
</dbReference>
<feature type="domain" description="DinB-like" evidence="1">
    <location>
        <begin position="30"/>
        <end position="165"/>
    </location>
</feature>
<evidence type="ECO:0000259" key="1">
    <source>
        <dbReference type="Pfam" id="PF12867"/>
    </source>
</evidence>
<dbReference type="InterPro" id="IPR024775">
    <property type="entry name" value="DinB-like"/>
</dbReference>
<accession>A0A1A5YM90</accession>
<dbReference type="STRING" id="1844972.A7K91_00230"/>
<keyword evidence="3" id="KW-1185">Reference proteome</keyword>
<organism evidence="2 3">
    <name type="scientific">Paenibacillus oryzae</name>
    <dbReference type="NCBI Taxonomy" id="1844972"/>
    <lineage>
        <taxon>Bacteria</taxon>
        <taxon>Bacillati</taxon>
        <taxon>Bacillota</taxon>
        <taxon>Bacilli</taxon>
        <taxon>Bacillales</taxon>
        <taxon>Paenibacillaceae</taxon>
        <taxon>Paenibacillus</taxon>
    </lineage>
</organism>